<dbReference type="AlphaFoldDB" id="A0A8J7GJS8"/>
<sequence length="127" mass="14010">MAHLRDIVVDCRHPATVARFWAAALDGYDVAPYDDAELARLRANGIDDPEDDPTVLVERADGGGPRFFFQLVPEAKVVKNRLHLDLRAEEPAAEVARLVGLGALVLVEHPGFVVLADPERNEFCVLR</sequence>
<evidence type="ECO:0000313" key="2">
    <source>
        <dbReference type="EMBL" id="MBG6139451.1"/>
    </source>
</evidence>
<dbReference type="Proteomes" id="UP000622552">
    <property type="component" value="Unassembled WGS sequence"/>
</dbReference>
<dbReference type="EMBL" id="JADOUF010000001">
    <property type="protein sequence ID" value="MBG6139451.1"/>
    <property type="molecule type" value="Genomic_DNA"/>
</dbReference>
<comment type="caution">
    <text evidence="2">The sequence shown here is derived from an EMBL/GenBank/DDBJ whole genome shotgun (WGS) entry which is preliminary data.</text>
</comment>
<protein>
    <recommendedName>
        <fullName evidence="1">Glyoxalase-like domain-containing protein</fullName>
    </recommendedName>
</protein>
<keyword evidence="3" id="KW-1185">Reference proteome</keyword>
<name>A0A8J7GJS8_9ACTN</name>
<gene>
    <name evidence="2" type="ORF">IW245_005645</name>
</gene>
<dbReference type="InterPro" id="IPR041581">
    <property type="entry name" value="Glyoxalase_6"/>
</dbReference>
<dbReference type="PANTHER" id="PTHR35908:SF1">
    <property type="entry name" value="CONSERVED PROTEIN"/>
    <property type="match status" value="1"/>
</dbReference>
<reference evidence="2" key="1">
    <citation type="submission" date="2020-11" db="EMBL/GenBank/DDBJ databases">
        <title>Sequencing the genomes of 1000 actinobacteria strains.</title>
        <authorList>
            <person name="Klenk H.-P."/>
        </authorList>
    </citation>
    <scope>NUCLEOTIDE SEQUENCE</scope>
    <source>
        <strain evidence="2">DSM 45356</strain>
    </source>
</reference>
<proteinExistence type="predicted"/>
<dbReference type="PANTHER" id="PTHR35908">
    <property type="entry name" value="HYPOTHETICAL FUSION PROTEIN"/>
    <property type="match status" value="1"/>
</dbReference>
<dbReference type="RefSeq" id="WP_197006106.1">
    <property type="nucleotide sequence ID" value="NZ_BONS01000012.1"/>
</dbReference>
<dbReference type="Pfam" id="PF18029">
    <property type="entry name" value="Glyoxalase_6"/>
    <property type="match status" value="1"/>
</dbReference>
<dbReference type="SUPFAM" id="SSF54593">
    <property type="entry name" value="Glyoxalase/Bleomycin resistance protein/Dihydroxybiphenyl dioxygenase"/>
    <property type="match status" value="1"/>
</dbReference>
<feature type="domain" description="Glyoxalase-like" evidence="1">
    <location>
        <begin position="7"/>
        <end position="126"/>
    </location>
</feature>
<dbReference type="Gene3D" id="3.10.180.10">
    <property type="entry name" value="2,3-Dihydroxybiphenyl 1,2-Dioxygenase, domain 1"/>
    <property type="match status" value="1"/>
</dbReference>
<evidence type="ECO:0000313" key="3">
    <source>
        <dbReference type="Proteomes" id="UP000622552"/>
    </source>
</evidence>
<organism evidence="2 3">
    <name type="scientific">Longispora fulva</name>
    <dbReference type="NCBI Taxonomy" id="619741"/>
    <lineage>
        <taxon>Bacteria</taxon>
        <taxon>Bacillati</taxon>
        <taxon>Actinomycetota</taxon>
        <taxon>Actinomycetes</taxon>
        <taxon>Micromonosporales</taxon>
        <taxon>Micromonosporaceae</taxon>
        <taxon>Longispora</taxon>
    </lineage>
</organism>
<evidence type="ECO:0000259" key="1">
    <source>
        <dbReference type="Pfam" id="PF18029"/>
    </source>
</evidence>
<dbReference type="InterPro" id="IPR029068">
    <property type="entry name" value="Glyas_Bleomycin-R_OHBP_Dase"/>
</dbReference>
<accession>A0A8J7GJS8</accession>